<accession>A0ABT7PFK3</accession>
<evidence type="ECO:0000313" key="1">
    <source>
        <dbReference type="EMBL" id="MDM4015269.1"/>
    </source>
</evidence>
<gene>
    <name evidence="1" type="ORF">QTN89_07515</name>
</gene>
<dbReference type="RefSeq" id="WP_289162739.1">
    <property type="nucleotide sequence ID" value="NZ_JASZZN010000004.1"/>
</dbReference>
<protein>
    <submittedName>
        <fullName evidence="1">Uncharacterized protein</fullName>
    </submittedName>
</protein>
<proteinExistence type="predicted"/>
<evidence type="ECO:0000313" key="2">
    <source>
        <dbReference type="Proteomes" id="UP001239462"/>
    </source>
</evidence>
<sequence length="97" mass="10727">MAFLHQNRFTASDFKAAPPPTPKVPATLPAIIAAEPIVGAILKSYGPKPFRRHRWLAYESGKRELSRLVGWEAKNPALRTSAHWDIVISALAKRLGV</sequence>
<keyword evidence="2" id="KW-1185">Reference proteome</keyword>
<organism evidence="1 2">
    <name type="scientific">Roseiconus lacunae</name>
    <dbReference type="NCBI Taxonomy" id="2605694"/>
    <lineage>
        <taxon>Bacteria</taxon>
        <taxon>Pseudomonadati</taxon>
        <taxon>Planctomycetota</taxon>
        <taxon>Planctomycetia</taxon>
        <taxon>Pirellulales</taxon>
        <taxon>Pirellulaceae</taxon>
        <taxon>Roseiconus</taxon>
    </lineage>
</organism>
<comment type="caution">
    <text evidence="1">The sequence shown here is derived from an EMBL/GenBank/DDBJ whole genome shotgun (WGS) entry which is preliminary data.</text>
</comment>
<dbReference type="EMBL" id="JASZZN010000004">
    <property type="protein sequence ID" value="MDM4015269.1"/>
    <property type="molecule type" value="Genomic_DNA"/>
</dbReference>
<reference evidence="1 2" key="1">
    <citation type="submission" date="2023-06" db="EMBL/GenBank/DDBJ databases">
        <title>Roseiconus lacunae JC819 isolated from Gulf of Mannar region, Tamil Nadu.</title>
        <authorList>
            <person name="Pk S."/>
            <person name="Ch S."/>
            <person name="Ch V.R."/>
        </authorList>
    </citation>
    <scope>NUCLEOTIDE SEQUENCE [LARGE SCALE GENOMIC DNA]</scope>
    <source>
        <strain evidence="1 2">JC819</strain>
    </source>
</reference>
<name>A0ABT7PFK3_9BACT</name>
<dbReference type="Proteomes" id="UP001239462">
    <property type="component" value="Unassembled WGS sequence"/>
</dbReference>